<accession>A0A6G6IRY7</accession>
<reference evidence="1 2" key="1">
    <citation type="submission" date="2020-02" db="EMBL/GenBank/DDBJ databases">
        <title>Integrative conjugative elements (ICEs) and plasmids drive adaptation of Pseudomonas nitroreducens strain HBP1 to wastewater environment.</title>
        <authorList>
            <person name="Sentchilo V."/>
            <person name="Carraro N."/>
            <person name="Bertelli C."/>
            <person name="van der Meer J.R."/>
        </authorList>
    </citation>
    <scope>NUCLEOTIDE SEQUENCE [LARGE SCALE GENOMIC DNA]</scope>
    <source>
        <strain evidence="1 2">HBP1</strain>
    </source>
</reference>
<dbReference type="EMBL" id="CP049140">
    <property type="protein sequence ID" value="QIE85580.1"/>
    <property type="molecule type" value="Genomic_DNA"/>
</dbReference>
<name>A0A6G6IRY7_PSENT</name>
<gene>
    <name evidence="1" type="primary">tagF</name>
    <name evidence="1" type="ORF">G5B91_04580</name>
</gene>
<dbReference type="RefSeq" id="WP_081754014.1">
    <property type="nucleotide sequence ID" value="NZ_CP049140.1"/>
</dbReference>
<dbReference type="AlphaFoldDB" id="A0A6G6IRY7"/>
<dbReference type="Pfam" id="PF09867">
    <property type="entry name" value="TagF_N"/>
    <property type="match status" value="1"/>
</dbReference>
<protein>
    <submittedName>
        <fullName evidence="1">Type VI secretion system-associated protein TagF</fullName>
    </submittedName>
</protein>
<dbReference type="InterPro" id="IPR038225">
    <property type="entry name" value="TagF_sf"/>
</dbReference>
<dbReference type="NCBIfam" id="TIGR03373">
    <property type="entry name" value="VI_minor_4"/>
    <property type="match status" value="1"/>
</dbReference>
<proteinExistence type="predicted"/>
<dbReference type="KEGG" id="pnt:G5B91_04580"/>
<dbReference type="Proteomes" id="UP000501063">
    <property type="component" value="Chromosome"/>
</dbReference>
<organism evidence="1 2">
    <name type="scientific">Pseudomonas nitroreducens</name>
    <dbReference type="NCBI Taxonomy" id="46680"/>
    <lineage>
        <taxon>Bacteria</taxon>
        <taxon>Pseudomonadati</taxon>
        <taxon>Pseudomonadota</taxon>
        <taxon>Gammaproteobacteria</taxon>
        <taxon>Pseudomonadales</taxon>
        <taxon>Pseudomonadaceae</taxon>
        <taxon>Pseudomonas</taxon>
    </lineage>
</organism>
<dbReference type="Gene3D" id="3.40.1730.10">
    <property type="entry name" value="pa0076 domain"/>
    <property type="match status" value="1"/>
</dbReference>
<dbReference type="PIRSF" id="PIRSF029287">
    <property type="entry name" value="UCP029287"/>
    <property type="match status" value="1"/>
</dbReference>
<sequence>MNDLRQPPGWYGKLPGTGDFASRRLSPEVVRWWANWLQRSLQSQNERYAGWQQRYVRAPLWNFIVPGSTELPGLQLGCIAPSCDRVGRYYPLCLLLPIDTTGIIEPEVLCSATQELTYLGYRILEGIRRSFSPEALDQVLAEACPLDPLPYPPFWPELALYANSAETSSYWWTNPASGGPMRRHVHHGPLNNLLFNHLFDGRYGES</sequence>
<evidence type="ECO:0000313" key="2">
    <source>
        <dbReference type="Proteomes" id="UP000501063"/>
    </source>
</evidence>
<evidence type="ECO:0000313" key="1">
    <source>
        <dbReference type="EMBL" id="QIE85580.1"/>
    </source>
</evidence>
<dbReference type="InterPro" id="IPR017748">
    <property type="entry name" value="TagF"/>
</dbReference>